<evidence type="ECO:0000259" key="6">
    <source>
        <dbReference type="PROSITE" id="PS51379"/>
    </source>
</evidence>
<evidence type="ECO:0000256" key="4">
    <source>
        <dbReference type="ARBA" id="ARBA00023004"/>
    </source>
</evidence>
<dbReference type="AlphaFoldDB" id="A0A3N5AWB2"/>
<keyword evidence="1" id="KW-0004">4Fe-4S</keyword>
<dbReference type="PROSITE" id="PS51379">
    <property type="entry name" value="4FE4S_FER_2"/>
    <property type="match status" value="1"/>
</dbReference>
<proteinExistence type="predicted"/>
<evidence type="ECO:0000313" key="7">
    <source>
        <dbReference type="EMBL" id="RPF49254.1"/>
    </source>
</evidence>
<dbReference type="Proteomes" id="UP000282654">
    <property type="component" value="Unassembled WGS sequence"/>
</dbReference>
<evidence type="ECO:0000313" key="8">
    <source>
        <dbReference type="Proteomes" id="UP000282654"/>
    </source>
</evidence>
<dbReference type="InterPro" id="IPR017900">
    <property type="entry name" value="4Fe4S_Fe_S_CS"/>
</dbReference>
<evidence type="ECO:0000256" key="2">
    <source>
        <dbReference type="ARBA" id="ARBA00022723"/>
    </source>
</evidence>
<protein>
    <submittedName>
        <fullName evidence="7">CoB--CoM heterodisulfide reductase subunit C</fullName>
    </submittedName>
</protein>
<dbReference type="OrthoDB" id="9794954at2"/>
<evidence type="ECO:0000256" key="3">
    <source>
        <dbReference type="ARBA" id="ARBA00023002"/>
    </source>
</evidence>
<dbReference type="Pfam" id="PF13183">
    <property type="entry name" value="Fer4_8"/>
    <property type="match status" value="1"/>
</dbReference>
<dbReference type="RefSeq" id="WP_123926362.1">
    <property type="nucleotide sequence ID" value="NZ_RKRE01000001.1"/>
</dbReference>
<organism evidence="7 8">
    <name type="scientific">Thermodesulfitimonas autotrophica</name>
    <dbReference type="NCBI Taxonomy" id="1894989"/>
    <lineage>
        <taxon>Bacteria</taxon>
        <taxon>Bacillati</taxon>
        <taxon>Bacillota</taxon>
        <taxon>Clostridia</taxon>
        <taxon>Thermoanaerobacterales</taxon>
        <taxon>Thermoanaerobacteraceae</taxon>
        <taxon>Thermodesulfitimonas</taxon>
    </lineage>
</organism>
<dbReference type="InterPro" id="IPR017896">
    <property type="entry name" value="4Fe4S_Fe-S-bd"/>
</dbReference>
<dbReference type="PANTHER" id="PTHR43255:SF1">
    <property type="entry name" value="IRON-SULFUR-BINDING OXIDOREDUCTASE FADF-RELATED"/>
    <property type="match status" value="1"/>
</dbReference>
<feature type="domain" description="4Fe-4S ferredoxin-type" evidence="6">
    <location>
        <begin position="69"/>
        <end position="101"/>
    </location>
</feature>
<dbReference type="PANTHER" id="PTHR43255">
    <property type="entry name" value="IRON-SULFUR-BINDING OXIDOREDUCTASE FADF-RELATED-RELATED"/>
    <property type="match status" value="1"/>
</dbReference>
<evidence type="ECO:0000256" key="5">
    <source>
        <dbReference type="ARBA" id="ARBA00023014"/>
    </source>
</evidence>
<keyword evidence="4" id="KW-0408">Iron</keyword>
<gene>
    <name evidence="7" type="ORF">EDD75_0058</name>
</gene>
<reference evidence="7 8" key="1">
    <citation type="submission" date="2018-11" db="EMBL/GenBank/DDBJ databases">
        <title>Genomic Encyclopedia of Type Strains, Phase IV (KMG-IV): sequencing the most valuable type-strain genomes for metagenomic binning, comparative biology and taxonomic classification.</title>
        <authorList>
            <person name="Goeker M."/>
        </authorList>
    </citation>
    <scope>NUCLEOTIDE SEQUENCE [LARGE SCALE GENOMIC DNA]</scope>
    <source>
        <strain evidence="7 8">DSM 102936</strain>
    </source>
</reference>
<dbReference type="GO" id="GO:0046872">
    <property type="term" value="F:metal ion binding"/>
    <property type="evidence" value="ECO:0007669"/>
    <property type="project" value="UniProtKB-KW"/>
</dbReference>
<dbReference type="InterPro" id="IPR009051">
    <property type="entry name" value="Helical_ferredxn"/>
</dbReference>
<name>A0A3N5AWB2_9THEO</name>
<dbReference type="GO" id="GO:0005886">
    <property type="term" value="C:plasma membrane"/>
    <property type="evidence" value="ECO:0007669"/>
    <property type="project" value="TreeGrafter"/>
</dbReference>
<dbReference type="PROSITE" id="PS00198">
    <property type="entry name" value="4FE4S_FER_1"/>
    <property type="match status" value="2"/>
</dbReference>
<evidence type="ECO:0000256" key="1">
    <source>
        <dbReference type="ARBA" id="ARBA00022485"/>
    </source>
</evidence>
<dbReference type="GO" id="GO:0016491">
    <property type="term" value="F:oxidoreductase activity"/>
    <property type="evidence" value="ECO:0007669"/>
    <property type="project" value="UniProtKB-KW"/>
</dbReference>
<dbReference type="InterPro" id="IPR051460">
    <property type="entry name" value="HdrC_iron-sulfur_subunit"/>
</dbReference>
<comment type="caution">
    <text evidence="7">The sequence shown here is derived from an EMBL/GenBank/DDBJ whole genome shotgun (WGS) entry which is preliminary data.</text>
</comment>
<keyword evidence="2" id="KW-0479">Metal-binding</keyword>
<keyword evidence="8" id="KW-1185">Reference proteome</keyword>
<keyword evidence="3" id="KW-0560">Oxidoreductase</keyword>
<dbReference type="GO" id="GO:0051539">
    <property type="term" value="F:4 iron, 4 sulfur cluster binding"/>
    <property type="evidence" value="ECO:0007669"/>
    <property type="project" value="UniProtKB-KW"/>
</dbReference>
<accession>A0A3N5AWB2</accession>
<keyword evidence="5" id="KW-0411">Iron-sulfur</keyword>
<sequence length="191" mass="20603">MSNAAEAVPEVINLSAGEKGFVDEIKALGATHILDCIQCAKCAAACPMALAGFPFFNKRVIQAILLGLKEMLLDDTSIWACQSCNRCTEVCPRKVNPFEVMQAMRRVAVREFALPTLAIEGIKSLYDVGHAVYLAQAHENRVKVGLPQKPPSTVAHPTALRELQALLEQTALSDLGIIPMGKSGVKESCEV</sequence>
<dbReference type="Gene3D" id="1.10.1060.10">
    <property type="entry name" value="Alpha-helical ferredoxin"/>
    <property type="match status" value="1"/>
</dbReference>
<dbReference type="EMBL" id="RKRE01000001">
    <property type="protein sequence ID" value="RPF49254.1"/>
    <property type="molecule type" value="Genomic_DNA"/>
</dbReference>
<dbReference type="SUPFAM" id="SSF46548">
    <property type="entry name" value="alpha-helical ferredoxin"/>
    <property type="match status" value="1"/>
</dbReference>